<dbReference type="AlphaFoldDB" id="A0A0G4HX12"/>
<protein>
    <submittedName>
        <fullName evidence="2">Uncharacterized protein</fullName>
    </submittedName>
</protein>
<keyword evidence="1" id="KW-0732">Signal</keyword>
<reference evidence="2" key="1">
    <citation type="submission" date="2014-11" db="EMBL/GenBank/DDBJ databases">
        <authorList>
            <person name="Otto D Thomas"/>
            <person name="Naeem Raeece"/>
        </authorList>
    </citation>
    <scope>NUCLEOTIDE SEQUENCE</scope>
</reference>
<name>A0A0G4HX12_9ALVE</name>
<proteinExistence type="predicted"/>
<accession>A0A0G4HX12</accession>
<sequence length="151" mass="16611">MRSAPFSWGVSSSLLFFLFSLLTSPSNSGTWIGQVCWYTDSSCSTLKYKDECFKGCFKDPTGLSFYYEYEFTSNSFGSFTLEQISYESSSCSPSSQIVNETIATYTQENTCTAYGTPASAYFKASPASFLRPGGILVLLSLCLPLVSFSLQ</sequence>
<evidence type="ECO:0000256" key="1">
    <source>
        <dbReference type="SAM" id="SignalP"/>
    </source>
</evidence>
<organism evidence="2">
    <name type="scientific">Chromera velia CCMP2878</name>
    <dbReference type="NCBI Taxonomy" id="1169474"/>
    <lineage>
        <taxon>Eukaryota</taxon>
        <taxon>Sar</taxon>
        <taxon>Alveolata</taxon>
        <taxon>Colpodellida</taxon>
        <taxon>Chromeraceae</taxon>
        <taxon>Chromera</taxon>
    </lineage>
</organism>
<evidence type="ECO:0000313" key="2">
    <source>
        <dbReference type="EMBL" id="CEM49059.1"/>
    </source>
</evidence>
<feature type="chain" id="PRO_5005191869" evidence="1">
    <location>
        <begin position="29"/>
        <end position="151"/>
    </location>
</feature>
<dbReference type="VEuPathDB" id="CryptoDB:Cvel_9182"/>
<dbReference type="EMBL" id="CDMZ01004222">
    <property type="protein sequence ID" value="CEM49059.1"/>
    <property type="molecule type" value="Genomic_DNA"/>
</dbReference>
<gene>
    <name evidence="2" type="ORF">Cvel_9182</name>
</gene>
<feature type="signal peptide" evidence="1">
    <location>
        <begin position="1"/>
        <end position="28"/>
    </location>
</feature>